<organism evidence="2 3">
    <name type="scientific">Streptomyces mangrovisoli</name>
    <dbReference type="NCBI Taxonomy" id="1428628"/>
    <lineage>
        <taxon>Bacteria</taxon>
        <taxon>Bacillati</taxon>
        <taxon>Actinomycetota</taxon>
        <taxon>Actinomycetes</taxon>
        <taxon>Kitasatosporales</taxon>
        <taxon>Streptomycetaceae</taxon>
        <taxon>Streptomyces</taxon>
    </lineage>
</organism>
<dbReference type="Proteomes" id="UP000034196">
    <property type="component" value="Unassembled WGS sequence"/>
</dbReference>
<reference evidence="2" key="1">
    <citation type="submission" date="2016-10" db="EMBL/GenBank/DDBJ databases">
        <title>Genome sequence of Streptomyces mangrovisoli MUSC 149.</title>
        <authorList>
            <person name="Lee L.-H."/>
            <person name="Ser H.-L."/>
        </authorList>
    </citation>
    <scope>NUCLEOTIDE SEQUENCE [LARGE SCALE GENOMIC DNA]</scope>
    <source>
        <strain evidence="2">MUSC 149</strain>
    </source>
</reference>
<evidence type="ECO:0000259" key="1">
    <source>
        <dbReference type="Pfam" id="PF00582"/>
    </source>
</evidence>
<accession>A0A1J4P1N6</accession>
<dbReference type="Pfam" id="PF00582">
    <property type="entry name" value="Usp"/>
    <property type="match status" value="2"/>
</dbReference>
<dbReference type="InterPro" id="IPR006016">
    <property type="entry name" value="UspA"/>
</dbReference>
<dbReference type="Gene3D" id="3.40.50.620">
    <property type="entry name" value="HUPs"/>
    <property type="match status" value="2"/>
</dbReference>
<keyword evidence="3" id="KW-1185">Reference proteome</keyword>
<protein>
    <recommendedName>
        <fullName evidence="1">UspA domain-containing protein</fullName>
    </recommendedName>
</protein>
<dbReference type="RefSeq" id="WP_046585439.1">
    <property type="nucleotide sequence ID" value="NZ_LAVA02000014.1"/>
</dbReference>
<proteinExistence type="predicted"/>
<dbReference type="EMBL" id="LAVA02000014">
    <property type="protein sequence ID" value="OIJ68671.1"/>
    <property type="molecule type" value="Genomic_DNA"/>
</dbReference>
<gene>
    <name evidence="2" type="ORF">WN71_006450</name>
</gene>
<sequence length="273" mass="28888">MERMVIARVDGSALGRTAAHWAAREALRRRLPLRVAQVAPRGTHVAPRAAATECGTDGAHTADCLVAELAARHPLLTVRSIRLTGTAAPGLSALTALTARAELLVLGLDGDAGARTRAEVAAASVCPVVLVPPPPAGSDRWTGRVVVAVDARRPSAEALAFAFAAARRHRARLHAVHAWTLPAHCAERPLPVLEADRATWEDQEVQLLSDALRPWRERYPDVEVLADVRLLGRAEALGRSAEGARLVVVGRSQVAPAPRSVPADVPCPLAVVP</sequence>
<dbReference type="SUPFAM" id="SSF52402">
    <property type="entry name" value="Adenine nucleotide alpha hydrolases-like"/>
    <property type="match status" value="2"/>
</dbReference>
<dbReference type="OrthoDB" id="4867015at2"/>
<evidence type="ECO:0000313" key="3">
    <source>
        <dbReference type="Proteomes" id="UP000034196"/>
    </source>
</evidence>
<feature type="domain" description="UspA" evidence="1">
    <location>
        <begin position="7"/>
        <end position="132"/>
    </location>
</feature>
<dbReference type="STRING" id="1428628.WN71_006450"/>
<dbReference type="AlphaFoldDB" id="A0A1J4P1N6"/>
<evidence type="ECO:0000313" key="2">
    <source>
        <dbReference type="EMBL" id="OIJ68671.1"/>
    </source>
</evidence>
<name>A0A1J4P1N6_9ACTN</name>
<comment type="caution">
    <text evidence="2">The sequence shown here is derived from an EMBL/GenBank/DDBJ whole genome shotgun (WGS) entry which is preliminary data.</text>
</comment>
<feature type="domain" description="UspA" evidence="1">
    <location>
        <begin position="144"/>
        <end position="253"/>
    </location>
</feature>
<dbReference type="InterPro" id="IPR014729">
    <property type="entry name" value="Rossmann-like_a/b/a_fold"/>
</dbReference>